<reference evidence="1 2" key="1">
    <citation type="submission" date="2018-05" db="EMBL/GenBank/DDBJ databases">
        <title>Genomic Encyclopedia of Archaeal and Bacterial Type Strains, Phase II (KMG-II): from individual species to whole genera.</title>
        <authorList>
            <person name="Goeker M."/>
        </authorList>
    </citation>
    <scope>NUCLEOTIDE SEQUENCE [LARGE SCALE GENOMIC DNA]</scope>
    <source>
        <strain evidence="1 2">DSM 23514</strain>
    </source>
</reference>
<dbReference type="Proteomes" id="UP000245667">
    <property type="component" value="Unassembled WGS sequence"/>
</dbReference>
<organism evidence="1 2">
    <name type="scientific">Maribacter polysiphoniae</name>
    <dbReference type="NCBI Taxonomy" id="429344"/>
    <lineage>
        <taxon>Bacteria</taxon>
        <taxon>Pseudomonadati</taxon>
        <taxon>Bacteroidota</taxon>
        <taxon>Flavobacteriia</taxon>
        <taxon>Flavobacteriales</taxon>
        <taxon>Flavobacteriaceae</taxon>
        <taxon>Maribacter</taxon>
    </lineage>
</organism>
<evidence type="ECO:0000313" key="2">
    <source>
        <dbReference type="Proteomes" id="UP000245667"/>
    </source>
</evidence>
<name>A0A316DP24_9FLAO</name>
<accession>A0A316DP24</accession>
<dbReference type="AlphaFoldDB" id="A0A316DP24"/>
<protein>
    <submittedName>
        <fullName evidence="1">Uncharacterized protein</fullName>
    </submittedName>
</protein>
<dbReference type="EMBL" id="QGGQ01000015">
    <property type="protein sequence ID" value="PWK19342.1"/>
    <property type="molecule type" value="Genomic_DNA"/>
</dbReference>
<sequence length="41" mass="4762">MRKLLQDLFTGILMLVEIRLKTNTRIEIEGRNLGLKSGYKV</sequence>
<proteinExistence type="predicted"/>
<comment type="caution">
    <text evidence="1">The sequence shown here is derived from an EMBL/GenBank/DDBJ whole genome shotgun (WGS) entry which is preliminary data.</text>
</comment>
<gene>
    <name evidence="1" type="ORF">LX92_04195</name>
</gene>
<evidence type="ECO:0000313" key="1">
    <source>
        <dbReference type="EMBL" id="PWK19342.1"/>
    </source>
</evidence>